<accession>A0A9X1RHC7</accession>
<dbReference type="InterPro" id="IPR010033">
    <property type="entry name" value="HAD_SF_ppase_IIIC"/>
</dbReference>
<dbReference type="InterPro" id="IPR023214">
    <property type="entry name" value="HAD_sf"/>
</dbReference>
<organism evidence="2 3">
    <name type="scientific">Bradyrhizobium zhengyangense</name>
    <dbReference type="NCBI Taxonomy" id="2911009"/>
    <lineage>
        <taxon>Bacteria</taxon>
        <taxon>Pseudomonadati</taxon>
        <taxon>Pseudomonadota</taxon>
        <taxon>Alphaproteobacteria</taxon>
        <taxon>Hyphomicrobiales</taxon>
        <taxon>Nitrobacteraceae</taxon>
        <taxon>Bradyrhizobium</taxon>
    </lineage>
</organism>
<dbReference type="Pfam" id="PF21211">
    <property type="entry name" value="FkbH_N"/>
    <property type="match status" value="1"/>
</dbReference>
<evidence type="ECO:0000259" key="1">
    <source>
        <dbReference type="Pfam" id="PF21211"/>
    </source>
</evidence>
<dbReference type="InterPro" id="IPR036412">
    <property type="entry name" value="HAD-like_sf"/>
</dbReference>
<evidence type="ECO:0000313" key="2">
    <source>
        <dbReference type="EMBL" id="MCG2632721.1"/>
    </source>
</evidence>
<comment type="caution">
    <text evidence="2">The sequence shown here is derived from an EMBL/GenBank/DDBJ whole genome shotgun (WGS) entry which is preliminary data.</text>
</comment>
<dbReference type="NCBIfam" id="TIGR01686">
    <property type="entry name" value="FkbH"/>
    <property type="match status" value="1"/>
</dbReference>
<dbReference type="SUPFAM" id="SSF56784">
    <property type="entry name" value="HAD-like"/>
    <property type="match status" value="1"/>
</dbReference>
<dbReference type="GO" id="GO:0016788">
    <property type="term" value="F:hydrolase activity, acting on ester bonds"/>
    <property type="evidence" value="ECO:0007669"/>
    <property type="project" value="UniProtKB-ARBA"/>
</dbReference>
<dbReference type="AlphaFoldDB" id="A0A9X1RHC7"/>
<sequence length="657" mass="73474">MPEIALADISPTSRVEPTSSDLAVAVEDYRTASEAVRRGAFAALARALKAGLEANRFEETAVAIRSVLAPTLDYTSLQTLHRLFKSLPVELRGRTKQRLAILGGFTTHQLKDFIELYLFGSGIDVELYESDFGLFRQEILDPNSGLYSFKPNRVFVATNWRNIAHVPAVSDSREQVAELLDREVNDWANLWRIAHDRLGCQILQNNFDIPTWKALGNYETRHPAAFSRYISELNRLFADRAPSYVTIHDVEGLASDVGRWAWGDERFFLHAKIPCAPEHLVNYAYNVSSVIAAELGLSRKCLVLDLDNTLWGGVIGDDGLGGIRVSQGEPEGEGFLAFQRYVKTLKARGVILAVCSKNNESIAREVFEKHPDMLLRLDDISCFVANWTDKAANLRAIARQLNIGLDSLVFIDDNPAERSIIRQMVPAVAVPEVSTDPVDFIATLDRHQYFQVSSIGQEDFKRSEFYRANAMRGAVESSATGMEDFLRSLEMTATIGPVLPTTLERTAQLINKSNQFNLTTRRRSSADVLALMNSPDWIAVTASLTDRFGDNGLVSVVFGHVEEDVLDVDTWLMSCRVLKRGLEHFVLNYLCDQAGARGLRCIRGTYIPTAKNELVRDHYADLGFRQVHAGSDGRTIWELNLAERQPLTTFIQQSLSK</sequence>
<dbReference type="Proteomes" id="UP001139054">
    <property type="component" value="Unassembled WGS sequence"/>
</dbReference>
<dbReference type="Gene3D" id="3.40.50.1110">
    <property type="entry name" value="SGNH hydrolase"/>
    <property type="match status" value="1"/>
</dbReference>
<dbReference type="InterPro" id="IPR010037">
    <property type="entry name" value="FkbH_domain"/>
</dbReference>
<feature type="domain" description="BF1531-like N-terminal" evidence="1">
    <location>
        <begin position="98"/>
        <end position="291"/>
    </location>
</feature>
<dbReference type="NCBIfam" id="TIGR01681">
    <property type="entry name" value="HAD-SF-IIIC"/>
    <property type="match status" value="1"/>
</dbReference>
<dbReference type="InterPro" id="IPR036514">
    <property type="entry name" value="SGNH_hydro_sf"/>
</dbReference>
<dbReference type="RefSeq" id="WP_237892043.1">
    <property type="nucleotide sequence ID" value="NZ_JAKLTY010000047.1"/>
</dbReference>
<evidence type="ECO:0000313" key="3">
    <source>
        <dbReference type="Proteomes" id="UP001139054"/>
    </source>
</evidence>
<protein>
    <submittedName>
        <fullName evidence="2">HAD-IIIC family phosphatase</fullName>
    </submittedName>
</protein>
<dbReference type="Gene3D" id="3.40.50.1000">
    <property type="entry name" value="HAD superfamily/HAD-like"/>
    <property type="match status" value="1"/>
</dbReference>
<name>A0A9X1RHC7_9BRAD</name>
<reference evidence="2" key="1">
    <citation type="submission" date="2022-01" db="EMBL/GenBank/DDBJ databases">
        <title>Genome sequnece data of strain Bradyrhizobium sp. nov.</title>
        <authorList>
            <person name="Zhang J."/>
        </authorList>
    </citation>
    <scope>NUCLEOTIDE SEQUENCE</scope>
    <source>
        <strain evidence="2">WYCCWR 13023</strain>
    </source>
</reference>
<dbReference type="InterPro" id="IPR049369">
    <property type="entry name" value="BF1531-like_N"/>
</dbReference>
<proteinExistence type="predicted"/>
<dbReference type="EMBL" id="JAKLTY010000047">
    <property type="protein sequence ID" value="MCG2632721.1"/>
    <property type="molecule type" value="Genomic_DNA"/>
</dbReference>
<gene>
    <name evidence="2" type="ORF">L6654_39660</name>
</gene>